<keyword evidence="2" id="KW-0808">Transferase</keyword>
<evidence type="ECO:0000259" key="4">
    <source>
        <dbReference type="Pfam" id="PF00891"/>
    </source>
</evidence>
<proteinExistence type="predicted"/>
<evidence type="ECO:0000256" key="2">
    <source>
        <dbReference type="ARBA" id="ARBA00022679"/>
    </source>
</evidence>
<sequence length="402" mass="45314">MTEKSLESLASSIKLLSSEVQNARDKGSEDIEAFEKLIDALDDMRADLVGPMRWPGTLFAPPDFAALQTAFLHDVFQHVPINGKDTASASIHVKDLSKSVKIPADTLLRIMRLLAANKIFLEIDENVFCHTPLSAGMIDEMVSARLGSFFNGVFKASSSLSDAIDAGKRSAWEVRFGMPMYEYFEKIPKSDRERMAKSMAISSIEEIEDLSVIFPWEKFNKIVDIGGSAGHLVVHLAKKFPHLQTVSQDLPEVTADQIRHVASLSSTEKCLYDRVEFESHDYYTPQTRTDADAFILRRCLHNNPDDDCIKMIKAVIPSLEHNPKARLLINEKLMPVWNSSDTRYKTKMLRREDIAMMISVGGKERTLEEFAGLIRGANKKLEICEVYYGKNYFSVVSVRLAR</sequence>
<evidence type="ECO:0000256" key="1">
    <source>
        <dbReference type="ARBA" id="ARBA00022603"/>
    </source>
</evidence>
<keyword evidence="6" id="KW-1185">Reference proteome</keyword>
<dbReference type="GO" id="GO:0008171">
    <property type="term" value="F:O-methyltransferase activity"/>
    <property type="evidence" value="ECO:0007669"/>
    <property type="project" value="InterPro"/>
</dbReference>
<evidence type="ECO:0000313" key="6">
    <source>
        <dbReference type="Proteomes" id="UP000308671"/>
    </source>
</evidence>
<name>A0A4V4HTH1_9HELO</name>
<dbReference type="InterPro" id="IPR036388">
    <property type="entry name" value="WH-like_DNA-bd_sf"/>
</dbReference>
<dbReference type="InterPro" id="IPR001077">
    <property type="entry name" value="COMT_C"/>
</dbReference>
<dbReference type="InterPro" id="IPR016461">
    <property type="entry name" value="COMT-like"/>
</dbReference>
<keyword evidence="1" id="KW-0489">Methyltransferase</keyword>
<dbReference type="AlphaFoldDB" id="A0A4V4HTH1"/>
<dbReference type="EMBL" id="PQXL01000527">
    <property type="protein sequence ID" value="THV45116.1"/>
    <property type="molecule type" value="Genomic_DNA"/>
</dbReference>
<dbReference type="Pfam" id="PF00891">
    <property type="entry name" value="Methyltransf_2"/>
    <property type="match status" value="1"/>
</dbReference>
<dbReference type="PANTHER" id="PTHR43712:SF5">
    <property type="entry name" value="O-METHYLTRANSFERASE ASQN-RELATED"/>
    <property type="match status" value="1"/>
</dbReference>
<dbReference type="InterPro" id="IPR029063">
    <property type="entry name" value="SAM-dependent_MTases_sf"/>
</dbReference>
<dbReference type="SUPFAM" id="SSF53335">
    <property type="entry name" value="S-adenosyl-L-methionine-dependent methyltransferases"/>
    <property type="match status" value="1"/>
</dbReference>
<keyword evidence="3" id="KW-0949">S-adenosyl-L-methionine</keyword>
<dbReference type="Gene3D" id="1.10.10.10">
    <property type="entry name" value="Winged helix-like DNA-binding domain superfamily/Winged helix DNA-binding domain"/>
    <property type="match status" value="1"/>
</dbReference>
<dbReference type="Gene3D" id="3.40.50.150">
    <property type="entry name" value="Vaccinia Virus protein VP39"/>
    <property type="match status" value="1"/>
</dbReference>
<gene>
    <name evidence="5" type="ORF">BGAL_0528g00040</name>
</gene>
<accession>A0A4V4HTH1</accession>
<feature type="domain" description="O-methyltransferase C-terminal" evidence="4">
    <location>
        <begin position="159"/>
        <end position="377"/>
    </location>
</feature>
<dbReference type="InterPro" id="IPR036390">
    <property type="entry name" value="WH_DNA-bd_sf"/>
</dbReference>
<dbReference type="PANTHER" id="PTHR43712">
    <property type="entry name" value="PUTATIVE (AFU_ORTHOLOGUE AFUA_4G14580)-RELATED"/>
    <property type="match status" value="1"/>
</dbReference>
<dbReference type="Proteomes" id="UP000308671">
    <property type="component" value="Unassembled WGS sequence"/>
</dbReference>
<comment type="caution">
    <text evidence="5">The sequence shown here is derived from an EMBL/GenBank/DDBJ whole genome shotgun (WGS) entry which is preliminary data.</text>
</comment>
<dbReference type="GO" id="GO:0032259">
    <property type="term" value="P:methylation"/>
    <property type="evidence" value="ECO:0007669"/>
    <property type="project" value="UniProtKB-KW"/>
</dbReference>
<dbReference type="OrthoDB" id="1606438at2759"/>
<reference evidence="5 6" key="1">
    <citation type="submission" date="2017-12" db="EMBL/GenBank/DDBJ databases">
        <title>Comparative genomics of Botrytis spp.</title>
        <authorList>
            <person name="Valero-Jimenez C.A."/>
            <person name="Tapia P."/>
            <person name="Veloso J."/>
            <person name="Silva-Moreno E."/>
            <person name="Staats M."/>
            <person name="Valdes J.H."/>
            <person name="Van Kan J.A.L."/>
        </authorList>
    </citation>
    <scope>NUCLEOTIDE SEQUENCE [LARGE SCALE GENOMIC DNA]</scope>
    <source>
        <strain evidence="5 6">MUCL435</strain>
    </source>
</reference>
<dbReference type="SUPFAM" id="SSF46785">
    <property type="entry name" value="Winged helix' DNA-binding domain"/>
    <property type="match status" value="1"/>
</dbReference>
<organism evidence="5 6">
    <name type="scientific">Botrytis galanthina</name>
    <dbReference type="NCBI Taxonomy" id="278940"/>
    <lineage>
        <taxon>Eukaryota</taxon>
        <taxon>Fungi</taxon>
        <taxon>Dikarya</taxon>
        <taxon>Ascomycota</taxon>
        <taxon>Pezizomycotina</taxon>
        <taxon>Leotiomycetes</taxon>
        <taxon>Helotiales</taxon>
        <taxon>Sclerotiniaceae</taxon>
        <taxon>Botrytis</taxon>
    </lineage>
</organism>
<protein>
    <recommendedName>
        <fullName evidence="4">O-methyltransferase C-terminal domain-containing protein</fullName>
    </recommendedName>
</protein>
<dbReference type="PROSITE" id="PS51683">
    <property type="entry name" value="SAM_OMT_II"/>
    <property type="match status" value="1"/>
</dbReference>
<evidence type="ECO:0000256" key="3">
    <source>
        <dbReference type="ARBA" id="ARBA00022691"/>
    </source>
</evidence>
<evidence type="ECO:0000313" key="5">
    <source>
        <dbReference type="EMBL" id="THV45116.1"/>
    </source>
</evidence>